<protein>
    <submittedName>
        <fullName evidence="1">Uncharacterized protein</fullName>
    </submittedName>
</protein>
<proteinExistence type="predicted"/>
<reference evidence="1 2" key="1">
    <citation type="submission" date="2012-05" db="EMBL/GenBank/DDBJ databases">
        <title>Recombination and specialization in a pathogen metapopulation.</title>
        <authorList>
            <person name="Gardiner A."/>
            <person name="Kemen E."/>
            <person name="Schultz-Larsen T."/>
            <person name="MacLean D."/>
            <person name="Van Oosterhout C."/>
            <person name="Jones J.D.G."/>
        </authorList>
    </citation>
    <scope>NUCLEOTIDE SEQUENCE [LARGE SCALE GENOMIC DNA]</scope>
    <source>
        <strain evidence="1 2">Ac Nc2</strain>
    </source>
</reference>
<dbReference type="AlphaFoldDB" id="A0A024GMH8"/>
<comment type="caution">
    <text evidence="1">The sequence shown here is derived from an EMBL/GenBank/DDBJ whole genome shotgun (WGS) entry which is preliminary data.</text>
</comment>
<evidence type="ECO:0000313" key="1">
    <source>
        <dbReference type="EMBL" id="CCI47903.1"/>
    </source>
</evidence>
<dbReference type="EMBL" id="CAIX01000194">
    <property type="protein sequence ID" value="CCI47903.1"/>
    <property type="molecule type" value="Genomic_DNA"/>
</dbReference>
<dbReference type="InParanoid" id="A0A024GMH8"/>
<dbReference type="Proteomes" id="UP000053237">
    <property type="component" value="Unassembled WGS sequence"/>
</dbReference>
<accession>A0A024GMH8</accession>
<name>A0A024GMH8_9STRA</name>
<gene>
    <name evidence="1" type="ORF">BN9_089460</name>
</gene>
<evidence type="ECO:0000313" key="2">
    <source>
        <dbReference type="Proteomes" id="UP000053237"/>
    </source>
</evidence>
<organism evidence="1 2">
    <name type="scientific">Albugo candida</name>
    <dbReference type="NCBI Taxonomy" id="65357"/>
    <lineage>
        <taxon>Eukaryota</taxon>
        <taxon>Sar</taxon>
        <taxon>Stramenopiles</taxon>
        <taxon>Oomycota</taxon>
        <taxon>Peronosporomycetes</taxon>
        <taxon>Albuginales</taxon>
        <taxon>Albuginaceae</taxon>
        <taxon>Albugo</taxon>
    </lineage>
</organism>
<sequence>MIVHGLRGPPNVMNRIILGAFDEKTFYIICLRRPSPTSLHICPDQVHGLASITAAASRSTAQDSNVHLAIVCYDFTGTLGSTPLFVQIDRPKHLQQRDESAAREIYEYITPRSSSRRIAEWSVRVYAVKSIFTSDPNLLQRRWQTRLAQ</sequence>
<keyword evidence="2" id="KW-1185">Reference proteome</keyword>